<dbReference type="GO" id="GO:0007018">
    <property type="term" value="P:microtubule-based movement"/>
    <property type="evidence" value="ECO:0007669"/>
    <property type="project" value="InterPro"/>
</dbReference>
<dbReference type="OrthoDB" id="3176171at2759"/>
<sequence length="1038" mass="112594">MAPSRRVAPAPAEDATEQQKPRPRRPTRIAPSLTPSPDAAKQPPPGWLQDTPAADANQPPRWLQDTPAASPDGPAPKPRWLQDTPDAPRCTTEDDDDATLDRPASPPDWLSPDQPKVSDEEDEGDPYATPANLGPDSDDDDMRVVSPSPSPVEVIDTSKRPVRELRQMAQELGVDVTNVVEKGEMVAAIRAARPPPVEVEDEEDESDGPGEHMSVLFELLPFYRQGDASTDAVVNRAVSATLQDDLRAVDDEGATPLVVCAQYGHEDLVEALLERGADVDAAAHSGCTALVYACGASQASFSERLVEKLLDHGADPNIPELHHGSRALHYLAATGHERLCRELVMRGADAAAKDYGGWAPADYAADAGHGACAEVLRQLARPPQTPKTPHQVDHLEREVEKRQAVESELAAAQKARQDAEADLDDALRRVDVLEAEAAALRRKCDDQAHDLSYARETGASAAHGSDARIAQLERELAAARAHNEEAARAHAADASSQNDAARKAVEELTATFESQRQHLVDARTQAEAQLVLAIDRNDASAAAHVALLNELRGEAAAAVRDRDALQKSSERQVLNAERRCEHAEKVSAEAERRAAAAEEAAEARVQALEEHIARADAVDRRNAQLDRDLVREVKRRKDLHNALEDLKGRIRVYLRVRPMNEKEKTAHEVCCERSGQTGVVVKRPDRKPPQDRQHFEFDRVFAGEAAQDAVFADVKALVLSCVDGFNVCIFAYGQSGSGKTYTMAGGGGPVRDAVDLESWAVAASAGVIPRSCVEIFRVLDERAALNSYEVELSMYELYRDALRDLLADRKDKKPLSVKLAQHTRDGLAAVEGGVCRQAKSLEELVALLDKGLEQRAVAHTELNAESSRSHLLVSIVLTSTNRRSGKKTRGKLMLVDLAGSERVEKSGVQGDELKEAASINKSLSAIGDVIAALSQKSKHVPYRNHPLTMLMSDSIGGTAKTLMIVNASPSSEHASETANSLTFGSRCKRVKSSSGGEMAAQLKDLRKELDRMKATGAARAFRKGAELPRRKAQVPRRA</sequence>
<feature type="region of interest" description="Disordered" evidence="6">
    <location>
        <begin position="1"/>
        <end position="154"/>
    </location>
</feature>
<dbReference type="InterPro" id="IPR002110">
    <property type="entry name" value="Ankyrin_rpt"/>
</dbReference>
<dbReference type="Pfam" id="PF00225">
    <property type="entry name" value="Kinesin"/>
    <property type="match status" value="1"/>
</dbReference>
<dbReference type="PROSITE" id="PS00411">
    <property type="entry name" value="KINESIN_MOTOR_1"/>
    <property type="match status" value="1"/>
</dbReference>
<feature type="coiled-coil region" evidence="5">
    <location>
        <begin position="548"/>
        <end position="628"/>
    </location>
</feature>
<dbReference type="Pfam" id="PF12796">
    <property type="entry name" value="Ank_2"/>
    <property type="match status" value="1"/>
</dbReference>
<dbReference type="SMART" id="SM00129">
    <property type="entry name" value="KISc"/>
    <property type="match status" value="1"/>
</dbReference>
<keyword evidence="1 4" id="KW-0547">Nucleotide-binding</keyword>
<feature type="coiled-coil region" evidence="5">
    <location>
        <begin position="395"/>
        <end position="511"/>
    </location>
</feature>
<name>A0A8J2SWW4_9STRA</name>
<dbReference type="PROSITE" id="PS50067">
    <property type="entry name" value="KINESIN_MOTOR_2"/>
    <property type="match status" value="1"/>
</dbReference>
<dbReference type="SUPFAM" id="SSF52540">
    <property type="entry name" value="P-loop containing nucleoside triphosphate hydrolases"/>
    <property type="match status" value="1"/>
</dbReference>
<dbReference type="Pfam" id="PF00023">
    <property type="entry name" value="Ank"/>
    <property type="match status" value="1"/>
</dbReference>
<feature type="compositionally biased region" description="Low complexity" evidence="6">
    <location>
        <begin position="144"/>
        <end position="154"/>
    </location>
</feature>
<dbReference type="InterPro" id="IPR027640">
    <property type="entry name" value="Kinesin-like_fam"/>
</dbReference>
<feature type="region of interest" description="Disordered" evidence="6">
    <location>
        <begin position="1016"/>
        <end position="1038"/>
    </location>
</feature>
<evidence type="ECO:0000259" key="7">
    <source>
        <dbReference type="PROSITE" id="PS50067"/>
    </source>
</evidence>
<keyword evidence="3" id="KW-0040">ANK repeat</keyword>
<dbReference type="GO" id="GO:0005524">
    <property type="term" value="F:ATP binding"/>
    <property type="evidence" value="ECO:0007669"/>
    <property type="project" value="UniProtKB-UniRule"/>
</dbReference>
<feature type="repeat" description="ANK" evidence="3">
    <location>
        <begin position="285"/>
        <end position="321"/>
    </location>
</feature>
<dbReference type="FunFam" id="3.40.850.10:FF:000113">
    <property type="entry name" value="Kinesin-like protein"/>
    <property type="match status" value="1"/>
</dbReference>
<feature type="binding site" evidence="4">
    <location>
        <begin position="733"/>
        <end position="740"/>
    </location>
    <ligand>
        <name>ATP</name>
        <dbReference type="ChEBI" id="CHEBI:30616"/>
    </ligand>
</feature>
<evidence type="ECO:0000256" key="4">
    <source>
        <dbReference type="PROSITE-ProRule" id="PRU00283"/>
    </source>
</evidence>
<feature type="repeat" description="ANK" evidence="3">
    <location>
        <begin position="252"/>
        <end position="284"/>
    </location>
</feature>
<keyword evidence="5" id="KW-0175">Coiled coil</keyword>
<dbReference type="InterPro" id="IPR001752">
    <property type="entry name" value="Kinesin_motor_dom"/>
</dbReference>
<dbReference type="SMART" id="SM00248">
    <property type="entry name" value="ANK"/>
    <property type="match status" value="3"/>
</dbReference>
<dbReference type="PROSITE" id="PS50297">
    <property type="entry name" value="ANK_REP_REGION"/>
    <property type="match status" value="2"/>
</dbReference>
<keyword evidence="2 4" id="KW-0067">ATP-binding</keyword>
<dbReference type="GO" id="GO:0003777">
    <property type="term" value="F:microtubule motor activity"/>
    <property type="evidence" value="ECO:0007669"/>
    <property type="project" value="InterPro"/>
</dbReference>
<proteinExistence type="inferred from homology"/>
<feature type="domain" description="Kinesin motor" evidence="7">
    <location>
        <begin position="649"/>
        <end position="990"/>
    </location>
</feature>
<dbReference type="InterPro" id="IPR036770">
    <property type="entry name" value="Ankyrin_rpt-contain_sf"/>
</dbReference>
<feature type="repeat" description="ANK" evidence="3">
    <location>
        <begin position="323"/>
        <end position="355"/>
    </location>
</feature>
<dbReference type="Gene3D" id="3.40.850.10">
    <property type="entry name" value="Kinesin motor domain"/>
    <property type="match status" value="1"/>
</dbReference>
<keyword evidence="4" id="KW-0505">Motor protein</keyword>
<dbReference type="PANTHER" id="PTHR47972">
    <property type="entry name" value="KINESIN-LIKE PROTEIN KLP-3"/>
    <property type="match status" value="1"/>
</dbReference>
<accession>A0A8J2SWW4</accession>
<comment type="similarity">
    <text evidence="4">Belongs to the TRAFAC class myosin-kinesin ATPase superfamily. Kinesin family.</text>
</comment>
<protein>
    <recommendedName>
        <fullName evidence="7">Kinesin motor domain-containing protein</fullName>
    </recommendedName>
</protein>
<evidence type="ECO:0000256" key="2">
    <source>
        <dbReference type="ARBA" id="ARBA00022840"/>
    </source>
</evidence>
<dbReference type="Proteomes" id="UP000789595">
    <property type="component" value="Unassembled WGS sequence"/>
</dbReference>
<evidence type="ECO:0000313" key="8">
    <source>
        <dbReference type="EMBL" id="CAH0378119.1"/>
    </source>
</evidence>
<dbReference type="AlphaFoldDB" id="A0A8J2SWW4"/>
<dbReference type="GO" id="GO:0008017">
    <property type="term" value="F:microtubule binding"/>
    <property type="evidence" value="ECO:0007669"/>
    <property type="project" value="InterPro"/>
</dbReference>
<evidence type="ECO:0000256" key="3">
    <source>
        <dbReference type="PROSITE-ProRule" id="PRU00023"/>
    </source>
</evidence>
<dbReference type="SUPFAM" id="SSF48403">
    <property type="entry name" value="Ankyrin repeat"/>
    <property type="match status" value="1"/>
</dbReference>
<dbReference type="Gene3D" id="1.25.40.20">
    <property type="entry name" value="Ankyrin repeat-containing domain"/>
    <property type="match status" value="2"/>
</dbReference>
<dbReference type="InterPro" id="IPR036961">
    <property type="entry name" value="Kinesin_motor_dom_sf"/>
</dbReference>
<dbReference type="EMBL" id="CAKKNE010000005">
    <property type="protein sequence ID" value="CAH0378119.1"/>
    <property type="molecule type" value="Genomic_DNA"/>
</dbReference>
<dbReference type="PRINTS" id="PR00380">
    <property type="entry name" value="KINESINHEAVY"/>
</dbReference>
<comment type="caution">
    <text evidence="8">The sequence shown here is derived from an EMBL/GenBank/DDBJ whole genome shotgun (WGS) entry which is preliminary data.</text>
</comment>
<keyword evidence="9" id="KW-1185">Reference proteome</keyword>
<evidence type="ECO:0000256" key="1">
    <source>
        <dbReference type="ARBA" id="ARBA00022741"/>
    </source>
</evidence>
<evidence type="ECO:0000313" key="9">
    <source>
        <dbReference type="Proteomes" id="UP000789595"/>
    </source>
</evidence>
<reference evidence="8" key="1">
    <citation type="submission" date="2021-11" db="EMBL/GenBank/DDBJ databases">
        <authorList>
            <consortium name="Genoscope - CEA"/>
            <person name="William W."/>
        </authorList>
    </citation>
    <scope>NUCLEOTIDE SEQUENCE</scope>
</reference>
<dbReference type="InterPro" id="IPR019821">
    <property type="entry name" value="Kinesin_motor_CS"/>
</dbReference>
<dbReference type="PROSITE" id="PS50088">
    <property type="entry name" value="ANK_REPEAT"/>
    <property type="match status" value="3"/>
</dbReference>
<dbReference type="InterPro" id="IPR027417">
    <property type="entry name" value="P-loop_NTPase"/>
</dbReference>
<organism evidence="8 9">
    <name type="scientific">Pelagomonas calceolata</name>
    <dbReference type="NCBI Taxonomy" id="35677"/>
    <lineage>
        <taxon>Eukaryota</taxon>
        <taxon>Sar</taxon>
        <taxon>Stramenopiles</taxon>
        <taxon>Ochrophyta</taxon>
        <taxon>Pelagophyceae</taxon>
        <taxon>Pelagomonadales</taxon>
        <taxon>Pelagomonadaceae</taxon>
        <taxon>Pelagomonas</taxon>
    </lineage>
</organism>
<gene>
    <name evidence="8" type="ORF">PECAL_5P26370</name>
</gene>
<evidence type="ECO:0000256" key="6">
    <source>
        <dbReference type="SAM" id="MobiDB-lite"/>
    </source>
</evidence>
<evidence type="ECO:0000256" key="5">
    <source>
        <dbReference type="SAM" id="Coils"/>
    </source>
</evidence>